<dbReference type="InterPro" id="IPR035965">
    <property type="entry name" value="PAS-like_dom_sf"/>
</dbReference>
<dbReference type="OrthoDB" id="2058765at2"/>
<accession>A0A1G9UAR1</accession>
<dbReference type="InterPro" id="IPR000014">
    <property type="entry name" value="PAS"/>
</dbReference>
<evidence type="ECO:0000313" key="1">
    <source>
        <dbReference type="EMBL" id="SDM57029.1"/>
    </source>
</evidence>
<dbReference type="EMBL" id="FNHZ01000001">
    <property type="protein sequence ID" value="SDM57029.1"/>
    <property type="molecule type" value="Genomic_DNA"/>
</dbReference>
<dbReference type="SUPFAM" id="SSF55785">
    <property type="entry name" value="PYP-like sensor domain (PAS domain)"/>
    <property type="match status" value="1"/>
</dbReference>
<dbReference type="AlphaFoldDB" id="A0A1G9UAR1"/>
<name>A0A1G9UAR1_9FIRM</name>
<evidence type="ECO:0000313" key="2">
    <source>
        <dbReference type="Proteomes" id="UP000187651"/>
    </source>
</evidence>
<dbReference type="Proteomes" id="UP000187651">
    <property type="component" value="Unassembled WGS sequence"/>
</dbReference>
<gene>
    <name evidence="1" type="ORF">SAMN05216544_0691</name>
</gene>
<sequence length="118" mass="13886">MADSMIAVPYVCFSILMRSGRILDIDERFTEVLGYTEEDIKDGKISFKNLVPDVEYESLIQEFREQFIEKRYVCYQHELVSKDNHITKVVSFYRLENKLLDGHRVLRVSCAMPENLSE</sequence>
<dbReference type="Gene3D" id="3.30.450.20">
    <property type="entry name" value="PAS domain"/>
    <property type="match status" value="1"/>
</dbReference>
<evidence type="ECO:0008006" key="3">
    <source>
        <dbReference type="Google" id="ProtNLM"/>
    </source>
</evidence>
<dbReference type="CDD" id="cd00130">
    <property type="entry name" value="PAS"/>
    <property type="match status" value="1"/>
</dbReference>
<dbReference type="RefSeq" id="WP_027430439.1">
    <property type="nucleotide sequence ID" value="NZ_FNHZ01000001.1"/>
</dbReference>
<protein>
    <recommendedName>
        <fullName evidence="3">PAS domain S-box-containing protein</fullName>
    </recommendedName>
</protein>
<organism evidence="1 2">
    <name type="scientific">Lachnospira pectinoschiza</name>
    <dbReference type="NCBI Taxonomy" id="28052"/>
    <lineage>
        <taxon>Bacteria</taxon>
        <taxon>Bacillati</taxon>
        <taxon>Bacillota</taxon>
        <taxon>Clostridia</taxon>
        <taxon>Lachnospirales</taxon>
        <taxon>Lachnospiraceae</taxon>
        <taxon>Lachnospira</taxon>
    </lineage>
</organism>
<reference evidence="2" key="1">
    <citation type="submission" date="2016-10" db="EMBL/GenBank/DDBJ databases">
        <authorList>
            <person name="Varghese N."/>
            <person name="Submissions S."/>
        </authorList>
    </citation>
    <scope>NUCLEOTIDE SEQUENCE [LARGE SCALE GENOMIC DNA]</scope>
    <source>
        <strain evidence="2">M83</strain>
    </source>
</reference>
<proteinExistence type="predicted"/>
<keyword evidence="2" id="KW-1185">Reference proteome</keyword>